<dbReference type="Pfam" id="PF08244">
    <property type="entry name" value="Glyco_hydro_32C"/>
    <property type="match status" value="1"/>
</dbReference>
<reference evidence="9 10" key="1">
    <citation type="journal article" date="2012" name="Eukaryot. Cell">
        <title>Draft genome sequence of Wickerhamomyces ciferrii NRRL Y-1031 F-60-10.</title>
        <authorList>
            <person name="Schneider J."/>
            <person name="Andrea H."/>
            <person name="Blom J."/>
            <person name="Jaenicke S."/>
            <person name="Ruckert C."/>
            <person name="Schorsch C."/>
            <person name="Szczepanowski R."/>
            <person name="Farwick M."/>
            <person name="Goesmann A."/>
            <person name="Puhler A."/>
            <person name="Schaffer S."/>
            <person name="Tauch A."/>
            <person name="Kohler T."/>
            <person name="Brinkrolf K."/>
        </authorList>
    </citation>
    <scope>NUCLEOTIDE SEQUENCE [LARGE SCALE GENOMIC DNA]</scope>
    <source>
        <strain evidence="10">ATCC 14091 / BCRC 22168 / CBS 111 / JCM 3599 / NBRC 0793 / NRRL Y-1031 F-60-10</strain>
    </source>
</reference>
<gene>
    <name evidence="9" type="primary">INV3</name>
    <name evidence="9" type="ORF">BN7_2844</name>
</gene>
<dbReference type="HOGENOM" id="CLU_001528_3_3_1"/>
<feature type="domain" description="Glycosyl hydrolase family 32 N-terminal" evidence="7">
    <location>
        <begin position="51"/>
        <end position="373"/>
    </location>
</feature>
<dbReference type="eggNOG" id="KOG0228">
    <property type="taxonomic scope" value="Eukaryota"/>
</dbReference>
<dbReference type="STRING" id="1206466.K0KK55"/>
<evidence type="ECO:0000256" key="3">
    <source>
        <dbReference type="ARBA" id="ARBA00022801"/>
    </source>
</evidence>
<keyword evidence="5 6" id="KW-0326">Glycosidase</keyword>
<keyword evidence="3 6" id="KW-0378">Hydrolase</keyword>
<evidence type="ECO:0000256" key="6">
    <source>
        <dbReference type="RuleBase" id="RU362110"/>
    </source>
</evidence>
<dbReference type="Gene3D" id="2.60.120.560">
    <property type="entry name" value="Exo-inulinase, domain 1"/>
    <property type="match status" value="1"/>
</dbReference>
<dbReference type="SUPFAM" id="SSF49899">
    <property type="entry name" value="Concanavalin A-like lectins/glucanases"/>
    <property type="match status" value="1"/>
</dbReference>
<sequence length="566" mass="64753">MVSSILNITGKRSIDIMIQLSPLILLPIITYLFQSVMTLKVDEEYNRPQFHLTPEKGWMNDPNGLWYDRKDKIWHAYYQHLPNQTTHGPVINWGHSTSKDLMKWDVHDDALFPDNKTGHGIFSGAVVIDRNNTSGFFNDSLDPEHRIVALYTLNTPTSETQELAYSLDGGYSFIKYDKNPVIDVDTPQQRDPKVLWHEETQKWVMLVAKTQEYKVEFWSSSNLKEWELISNFTGGVLGFQYECPGLFKLPIENAKEDGPDSKWVLILAINPGSPIGGSFNQYFIGDFDGKTFTPDDHATRIQDFGKDYYAFQAFDNTEPEDGAIGIAWASNWQYANLVPTKKWRHSQSLARKHTLRYVDVNPETNQLALVQTPVFETKETKADPSLKSWDVINEYDLEDTVLTSETLVGSDFNSERNSSGVLDFNLTFTVAPNATYGLNFGINIDSQIVEGTKETIQVVFDAQQTTWFIDRTTQHNFQRKIPYFQERLSLYHQFASSDAEKGNTYHVYGIVDRNILELYFNNGEITSTNTFFFSQNKIPSSISIATDTDEEIFTLDSLVIRELGLK</sequence>
<protein>
    <submittedName>
        <fullName evidence="9">Invertase</fullName>
        <ecNumber evidence="9">3.2.1.26</ecNumber>
    </submittedName>
</protein>
<dbReference type="InterPro" id="IPR018053">
    <property type="entry name" value="Glyco_hydro_32_AS"/>
</dbReference>
<dbReference type="EMBL" id="CAIF01000075">
    <property type="protein sequence ID" value="CCH43296.1"/>
    <property type="molecule type" value="Genomic_DNA"/>
</dbReference>
<evidence type="ECO:0000256" key="4">
    <source>
        <dbReference type="ARBA" id="ARBA00023180"/>
    </source>
</evidence>
<dbReference type="PANTHER" id="PTHR42800:SF4">
    <property type="entry name" value="INVERTASE 2"/>
    <property type="match status" value="1"/>
</dbReference>
<comment type="caution">
    <text evidence="9">The sequence shown here is derived from an EMBL/GenBank/DDBJ whole genome shotgun (WGS) entry which is preliminary data.</text>
</comment>
<dbReference type="SUPFAM" id="SSF75005">
    <property type="entry name" value="Arabinanase/levansucrase/invertase"/>
    <property type="match status" value="1"/>
</dbReference>
<dbReference type="InterPro" id="IPR013148">
    <property type="entry name" value="Glyco_hydro_32_N"/>
</dbReference>
<dbReference type="PROSITE" id="PS00609">
    <property type="entry name" value="GLYCOSYL_HYDROL_F32"/>
    <property type="match status" value="1"/>
</dbReference>
<dbReference type="Gene3D" id="2.115.10.20">
    <property type="entry name" value="Glycosyl hydrolase domain, family 43"/>
    <property type="match status" value="1"/>
</dbReference>
<comment type="similarity">
    <text evidence="1 6">Belongs to the glycosyl hydrolase 32 family.</text>
</comment>
<evidence type="ECO:0000256" key="5">
    <source>
        <dbReference type="ARBA" id="ARBA00023295"/>
    </source>
</evidence>
<evidence type="ECO:0000313" key="9">
    <source>
        <dbReference type="EMBL" id="CCH43296.1"/>
    </source>
</evidence>
<dbReference type="EC" id="3.2.1.26" evidence="9"/>
<dbReference type="GO" id="GO:0004575">
    <property type="term" value="F:sucrose alpha-glucosidase activity"/>
    <property type="evidence" value="ECO:0007669"/>
    <property type="project" value="TreeGrafter"/>
</dbReference>
<dbReference type="InParanoid" id="K0KK55"/>
<feature type="domain" description="Glycosyl hydrolase family 32 C-terminal" evidence="8">
    <location>
        <begin position="413"/>
        <end position="535"/>
    </location>
</feature>
<organism evidence="9 10">
    <name type="scientific">Wickerhamomyces ciferrii (strain ATCC 14091 / BCRC 22168 / CBS 111 / JCM 3599 / NBRC 0793 / NRRL Y-1031 F-60-10)</name>
    <name type="common">Yeast</name>
    <name type="synonym">Pichia ciferrii</name>
    <dbReference type="NCBI Taxonomy" id="1206466"/>
    <lineage>
        <taxon>Eukaryota</taxon>
        <taxon>Fungi</taxon>
        <taxon>Dikarya</taxon>
        <taxon>Ascomycota</taxon>
        <taxon>Saccharomycotina</taxon>
        <taxon>Saccharomycetes</taxon>
        <taxon>Phaffomycetales</taxon>
        <taxon>Wickerhamomycetaceae</taxon>
        <taxon>Wickerhamomyces</taxon>
    </lineage>
</organism>
<evidence type="ECO:0000313" key="10">
    <source>
        <dbReference type="Proteomes" id="UP000009328"/>
    </source>
</evidence>
<dbReference type="Proteomes" id="UP000009328">
    <property type="component" value="Unassembled WGS sequence"/>
</dbReference>
<evidence type="ECO:0000256" key="1">
    <source>
        <dbReference type="ARBA" id="ARBA00009902"/>
    </source>
</evidence>
<dbReference type="GO" id="GO:0005576">
    <property type="term" value="C:extracellular region"/>
    <property type="evidence" value="ECO:0007669"/>
    <property type="project" value="UniProtKB-ARBA"/>
</dbReference>
<evidence type="ECO:0000259" key="7">
    <source>
        <dbReference type="Pfam" id="PF00251"/>
    </source>
</evidence>
<name>K0KK55_WICCF</name>
<accession>K0KK55</accession>
<dbReference type="InterPro" id="IPR001362">
    <property type="entry name" value="Glyco_hydro_32"/>
</dbReference>
<dbReference type="FunFam" id="2.115.10.20:FF:000002">
    <property type="entry name" value="Invertase 2"/>
    <property type="match status" value="1"/>
</dbReference>
<evidence type="ECO:0000256" key="2">
    <source>
        <dbReference type="ARBA" id="ARBA00022729"/>
    </source>
</evidence>
<dbReference type="InterPro" id="IPR023296">
    <property type="entry name" value="Glyco_hydro_beta-prop_sf"/>
</dbReference>
<dbReference type="InterPro" id="IPR013189">
    <property type="entry name" value="Glyco_hydro_32_C"/>
</dbReference>
<dbReference type="FunCoup" id="K0KK55">
    <property type="interactions" value="467"/>
</dbReference>
<dbReference type="Pfam" id="PF00251">
    <property type="entry name" value="Glyco_hydro_32N"/>
    <property type="match status" value="1"/>
</dbReference>
<dbReference type="GO" id="GO:0000324">
    <property type="term" value="C:fungal-type vacuole"/>
    <property type="evidence" value="ECO:0007669"/>
    <property type="project" value="TreeGrafter"/>
</dbReference>
<keyword evidence="4" id="KW-0325">Glycoprotein</keyword>
<dbReference type="PANTHER" id="PTHR42800">
    <property type="entry name" value="EXOINULINASE INUD (AFU_ORTHOLOGUE AFUA_5G00480)"/>
    <property type="match status" value="1"/>
</dbReference>
<dbReference type="GO" id="GO:0005987">
    <property type="term" value="P:sucrose catabolic process"/>
    <property type="evidence" value="ECO:0007669"/>
    <property type="project" value="TreeGrafter"/>
</dbReference>
<proteinExistence type="inferred from homology"/>
<dbReference type="AlphaFoldDB" id="K0KK55"/>
<evidence type="ECO:0000259" key="8">
    <source>
        <dbReference type="Pfam" id="PF08244"/>
    </source>
</evidence>
<keyword evidence="2" id="KW-0732">Signal</keyword>
<dbReference type="CDD" id="cd18622">
    <property type="entry name" value="GH32_Inu-like"/>
    <property type="match status" value="1"/>
</dbReference>
<dbReference type="InterPro" id="IPR013320">
    <property type="entry name" value="ConA-like_dom_sf"/>
</dbReference>
<dbReference type="SMART" id="SM00640">
    <property type="entry name" value="Glyco_32"/>
    <property type="match status" value="1"/>
</dbReference>
<keyword evidence="10" id="KW-1185">Reference proteome</keyword>